<evidence type="ECO:0000313" key="2">
    <source>
        <dbReference type="Proteomes" id="UP000054270"/>
    </source>
</evidence>
<proteinExistence type="predicted"/>
<protein>
    <submittedName>
        <fullName evidence="1">Uncharacterized protein</fullName>
    </submittedName>
</protein>
<dbReference type="Proteomes" id="UP000054270">
    <property type="component" value="Unassembled WGS sequence"/>
</dbReference>
<organism evidence="1 2">
    <name type="scientific">Hypholoma sublateritium (strain FD-334 SS-4)</name>
    <dbReference type="NCBI Taxonomy" id="945553"/>
    <lineage>
        <taxon>Eukaryota</taxon>
        <taxon>Fungi</taxon>
        <taxon>Dikarya</taxon>
        <taxon>Basidiomycota</taxon>
        <taxon>Agaricomycotina</taxon>
        <taxon>Agaricomycetes</taxon>
        <taxon>Agaricomycetidae</taxon>
        <taxon>Agaricales</taxon>
        <taxon>Agaricineae</taxon>
        <taxon>Strophariaceae</taxon>
        <taxon>Hypholoma</taxon>
    </lineage>
</organism>
<gene>
    <name evidence="1" type="ORF">HYPSUDRAFT_913991</name>
</gene>
<sequence>MLGTLLLGIYTPLYLGTMCIYSRGCAAHNISVSHLPSWSLKSLLRQSIPLTLSRQRLVSPAFSLEVKSRITTHVGPCVTIRCREDKLAQNSQRKIWYSSSPQYPTIQ</sequence>
<dbReference type="AlphaFoldDB" id="A0A0D2PF64"/>
<reference evidence="2" key="1">
    <citation type="submission" date="2014-04" db="EMBL/GenBank/DDBJ databases">
        <title>Evolutionary Origins and Diversification of the Mycorrhizal Mutualists.</title>
        <authorList>
            <consortium name="DOE Joint Genome Institute"/>
            <consortium name="Mycorrhizal Genomics Consortium"/>
            <person name="Kohler A."/>
            <person name="Kuo A."/>
            <person name="Nagy L.G."/>
            <person name="Floudas D."/>
            <person name="Copeland A."/>
            <person name="Barry K.W."/>
            <person name="Cichocki N."/>
            <person name="Veneault-Fourrey C."/>
            <person name="LaButti K."/>
            <person name="Lindquist E.A."/>
            <person name="Lipzen A."/>
            <person name="Lundell T."/>
            <person name="Morin E."/>
            <person name="Murat C."/>
            <person name="Riley R."/>
            <person name="Ohm R."/>
            <person name="Sun H."/>
            <person name="Tunlid A."/>
            <person name="Henrissat B."/>
            <person name="Grigoriev I.V."/>
            <person name="Hibbett D.S."/>
            <person name="Martin F."/>
        </authorList>
    </citation>
    <scope>NUCLEOTIDE SEQUENCE [LARGE SCALE GENOMIC DNA]</scope>
    <source>
        <strain evidence="2">FD-334 SS-4</strain>
    </source>
</reference>
<evidence type="ECO:0000313" key="1">
    <source>
        <dbReference type="EMBL" id="KJA18820.1"/>
    </source>
</evidence>
<accession>A0A0D2PF64</accession>
<dbReference type="EMBL" id="KN817584">
    <property type="protein sequence ID" value="KJA18820.1"/>
    <property type="molecule type" value="Genomic_DNA"/>
</dbReference>
<name>A0A0D2PF64_HYPSF</name>
<keyword evidence="2" id="KW-1185">Reference proteome</keyword>